<accession>A0A1Y2CPJ9</accession>
<name>A0A1Y2CPJ9_9FUNG</name>
<reference evidence="2 3" key="1">
    <citation type="submission" date="2016-07" db="EMBL/GenBank/DDBJ databases">
        <title>Pervasive Adenine N6-methylation of Active Genes in Fungi.</title>
        <authorList>
            <consortium name="DOE Joint Genome Institute"/>
            <person name="Mondo S.J."/>
            <person name="Dannebaum R.O."/>
            <person name="Kuo R.C."/>
            <person name="Labutti K."/>
            <person name="Haridas S."/>
            <person name="Kuo A."/>
            <person name="Salamov A."/>
            <person name="Ahrendt S.R."/>
            <person name="Lipzen A."/>
            <person name="Sullivan W."/>
            <person name="Andreopoulos W.B."/>
            <person name="Clum A."/>
            <person name="Lindquist E."/>
            <person name="Daum C."/>
            <person name="Ramamoorthy G.K."/>
            <person name="Gryganskyi A."/>
            <person name="Culley D."/>
            <person name="Magnuson J.K."/>
            <person name="James T.Y."/>
            <person name="O'Malley M.A."/>
            <person name="Stajich J.E."/>
            <person name="Spatafora J.W."/>
            <person name="Visel A."/>
            <person name="Grigoriev I.V."/>
        </authorList>
    </citation>
    <scope>NUCLEOTIDE SEQUENCE [LARGE SCALE GENOMIC DNA]</scope>
    <source>
        <strain evidence="2 3">JEL800</strain>
    </source>
</reference>
<dbReference type="GO" id="GO:0005876">
    <property type="term" value="C:spindle microtubule"/>
    <property type="evidence" value="ECO:0007669"/>
    <property type="project" value="TreeGrafter"/>
</dbReference>
<keyword evidence="1" id="KW-0175">Coiled coil</keyword>
<dbReference type="Proteomes" id="UP000193642">
    <property type="component" value="Unassembled WGS sequence"/>
</dbReference>
<organism evidence="2 3">
    <name type="scientific">Rhizoclosmatium globosum</name>
    <dbReference type="NCBI Taxonomy" id="329046"/>
    <lineage>
        <taxon>Eukaryota</taxon>
        <taxon>Fungi</taxon>
        <taxon>Fungi incertae sedis</taxon>
        <taxon>Chytridiomycota</taxon>
        <taxon>Chytridiomycota incertae sedis</taxon>
        <taxon>Chytridiomycetes</taxon>
        <taxon>Chytridiales</taxon>
        <taxon>Chytriomycetaceae</taxon>
        <taxon>Rhizoclosmatium</taxon>
    </lineage>
</organism>
<dbReference type="PANTHER" id="PTHR46725">
    <property type="entry name" value="COILED-COIL DOMAIN-CONTAINING PROTEIN 57"/>
    <property type="match status" value="1"/>
</dbReference>
<feature type="coiled-coil region" evidence="1">
    <location>
        <begin position="419"/>
        <end position="481"/>
    </location>
</feature>
<dbReference type="GO" id="GO:0007020">
    <property type="term" value="P:microtubule nucleation"/>
    <property type="evidence" value="ECO:0007669"/>
    <property type="project" value="TreeGrafter"/>
</dbReference>
<comment type="caution">
    <text evidence="2">The sequence shown here is derived from an EMBL/GenBank/DDBJ whole genome shotgun (WGS) entry which is preliminary data.</text>
</comment>
<dbReference type="InterPro" id="IPR042481">
    <property type="entry name" value="CCDC57"/>
</dbReference>
<dbReference type="EMBL" id="MCGO01000010">
    <property type="protein sequence ID" value="ORY48897.1"/>
    <property type="molecule type" value="Genomic_DNA"/>
</dbReference>
<feature type="coiled-coil region" evidence="1">
    <location>
        <begin position="118"/>
        <end position="266"/>
    </location>
</feature>
<evidence type="ECO:0000256" key="1">
    <source>
        <dbReference type="SAM" id="Coils"/>
    </source>
</evidence>
<dbReference type="AlphaFoldDB" id="A0A1Y2CPJ9"/>
<protein>
    <submittedName>
        <fullName evidence="2">Uncharacterized protein</fullName>
    </submittedName>
</protein>
<evidence type="ECO:0000313" key="2">
    <source>
        <dbReference type="EMBL" id="ORY48897.1"/>
    </source>
</evidence>
<dbReference type="PANTHER" id="PTHR46725:SF1">
    <property type="entry name" value="COILED-COIL DOMAIN-CONTAINING PROTEIN 57"/>
    <property type="match status" value="1"/>
</dbReference>
<feature type="coiled-coil region" evidence="1">
    <location>
        <begin position="298"/>
        <end position="391"/>
    </location>
</feature>
<gene>
    <name evidence="2" type="ORF">BCR33DRAFT_714007</name>
</gene>
<dbReference type="GO" id="GO:0005814">
    <property type="term" value="C:centriole"/>
    <property type="evidence" value="ECO:0007669"/>
    <property type="project" value="TreeGrafter"/>
</dbReference>
<dbReference type="GO" id="GO:0045931">
    <property type="term" value="P:positive regulation of mitotic cell cycle"/>
    <property type="evidence" value="ECO:0007669"/>
    <property type="project" value="TreeGrafter"/>
</dbReference>
<dbReference type="STRING" id="329046.A0A1Y2CPJ9"/>
<dbReference type="OrthoDB" id="568502at2759"/>
<evidence type="ECO:0000313" key="3">
    <source>
        <dbReference type="Proteomes" id="UP000193642"/>
    </source>
</evidence>
<sequence length="587" mass="67334">MSQSEQRDHGHSSVRTSLASAADLLRSAEEAASNLRVLATDFHFNLAVLEERDAEIDSLEQDTRRLRTLLADRPQNELADSSSNLDSAREFARAQEAAHQETLRKIRRDNESQILEERTEHESKEKALQSHVQTLQREIEALSETNLSLEYHIKSAADSNKRALKELEGKIELRESEIEKLSEKLEKASEKMGKMRENHDMKTRKLNDKISADKKKSESAMAEMEAAFLQQYDSLNAELSARDSQINRLESLVQKLQQDIATCHEEISTRKEKERELKQALTDFAIERRTEELILRKLKESEKYIKNVLQEKESMERDLNKLKSEFKLLLQEKSALQTRLQEEVEHSMQDHPTDSHHEDALQQLDDLDQQNQQLRAIIKQMRQDMETIQAQANQQPHQQPQPEYTNFLAQDAALANQQLQQLAEIVHQKQQLIDRLLQTSTSTVQQTLPPTAPDPTLSTKLTALETENSQLTRRIKDLTTTLVETNGDRMRLLDVSNELRAELRNTRNGETQTVQVRSLSESGLRKSDGLGGRDLGEHRKAATSVTVGPVATKKVKQNVQVPVDPEIELERKRRMKGIRNWNVVEDL</sequence>
<keyword evidence="3" id="KW-1185">Reference proteome</keyword>
<proteinExistence type="predicted"/>
<dbReference type="GO" id="GO:0060271">
    <property type="term" value="P:cilium assembly"/>
    <property type="evidence" value="ECO:0007669"/>
    <property type="project" value="TreeGrafter"/>
</dbReference>